<gene>
    <name evidence="2" type="ORF">BGLFYP119_00022</name>
</gene>
<dbReference type="CDD" id="cd07713">
    <property type="entry name" value="DHPS-like_MBL-fold"/>
    <property type="match status" value="1"/>
</dbReference>
<dbReference type="PANTHER" id="PTHR13754:SF13">
    <property type="entry name" value="METALLO-BETA-LACTAMASE SUPERFAMILY PROTEIN (AFU_ORTHOLOGUE AFUA_3G07630)"/>
    <property type="match status" value="1"/>
</dbReference>
<feature type="domain" description="Metallo-beta-lactamase" evidence="1">
    <location>
        <begin position="20"/>
        <end position="240"/>
    </location>
</feature>
<dbReference type="AlphaFoldDB" id="A0A6N2V2K3"/>
<dbReference type="InterPro" id="IPR001279">
    <property type="entry name" value="Metallo-B-lactamas"/>
</dbReference>
<dbReference type="InterPro" id="IPR041712">
    <property type="entry name" value="DHPS-like_MBL-fold"/>
</dbReference>
<sequence>MKIITLIENTCGEEGCLFEHGLSLYIETQKHKIVLDTGSSDAFIQNAGKLGVDLEAVDTVVLSHGHYDHSGGILAFAEINPRALIYMQKTAGADYFHGERYIGIDKKILDLPEVRLIEGDLVLDEQLSLFTHITGRRCYPQSNLALTVKRNGIEVKDSFEHEQCLVIREGEERILVSGCAHNGILNILDKYRELYHELPKRVISGFHMMKKTPYTKEEQDTILANARELAGYDTIFYTGHCTGDEAFELMKPIMGEKLVRLRSGIRVM</sequence>
<protein>
    <submittedName>
        <fullName evidence="2">Metallo-beta-lactamase superfamily protein</fullName>
    </submittedName>
</protein>
<evidence type="ECO:0000313" key="2">
    <source>
        <dbReference type="EMBL" id="VYT22611.1"/>
    </source>
</evidence>
<organism evidence="2">
    <name type="scientific">Blautia glucerasea</name>
    <dbReference type="NCBI Taxonomy" id="536633"/>
    <lineage>
        <taxon>Bacteria</taxon>
        <taxon>Bacillati</taxon>
        <taxon>Bacillota</taxon>
        <taxon>Clostridia</taxon>
        <taxon>Lachnospirales</taxon>
        <taxon>Lachnospiraceae</taxon>
        <taxon>Blautia</taxon>
    </lineage>
</organism>
<dbReference type="InterPro" id="IPR036866">
    <property type="entry name" value="RibonucZ/Hydroxyglut_hydro"/>
</dbReference>
<dbReference type="EMBL" id="CACRST010000023">
    <property type="protein sequence ID" value="VYT22611.1"/>
    <property type="molecule type" value="Genomic_DNA"/>
</dbReference>
<evidence type="ECO:0000259" key="1">
    <source>
        <dbReference type="SMART" id="SM00849"/>
    </source>
</evidence>
<dbReference type="PANTHER" id="PTHR13754">
    <property type="entry name" value="METALLO-BETA-LACTAMASE SUPERFAMILY PROTEIN"/>
    <property type="match status" value="1"/>
</dbReference>
<dbReference type="GO" id="GO:0016740">
    <property type="term" value="F:transferase activity"/>
    <property type="evidence" value="ECO:0007669"/>
    <property type="project" value="TreeGrafter"/>
</dbReference>
<dbReference type="InterPro" id="IPR052926">
    <property type="entry name" value="Metallo-beta-lactamase_dom"/>
</dbReference>
<dbReference type="Gene3D" id="3.60.15.10">
    <property type="entry name" value="Ribonuclease Z/Hydroxyacylglutathione hydrolase-like"/>
    <property type="match status" value="1"/>
</dbReference>
<reference evidence="2" key="1">
    <citation type="submission" date="2019-11" db="EMBL/GenBank/DDBJ databases">
        <authorList>
            <person name="Feng L."/>
        </authorList>
    </citation>
    <scope>NUCLEOTIDE SEQUENCE</scope>
    <source>
        <strain evidence="2">BgluceraseaLFYP119</strain>
    </source>
</reference>
<dbReference type="SMART" id="SM00849">
    <property type="entry name" value="Lactamase_B"/>
    <property type="match status" value="1"/>
</dbReference>
<accession>A0A6N2V2K3</accession>
<name>A0A6N2V2K3_9FIRM</name>
<proteinExistence type="predicted"/>
<dbReference type="SUPFAM" id="SSF56281">
    <property type="entry name" value="Metallo-hydrolase/oxidoreductase"/>
    <property type="match status" value="1"/>
</dbReference>
<dbReference type="Pfam" id="PF00753">
    <property type="entry name" value="Lactamase_B"/>
    <property type="match status" value="1"/>
</dbReference>
<dbReference type="RefSeq" id="WP_156354795.1">
    <property type="nucleotide sequence ID" value="NZ_CACRST010000023.1"/>
</dbReference>